<evidence type="ECO:0000313" key="2">
    <source>
        <dbReference type="Proteomes" id="UP000247647"/>
    </source>
</evidence>
<name>A0A318YZX0_ASPNB</name>
<gene>
    <name evidence="1" type="ORF">BO87DRAFT_420839</name>
</gene>
<dbReference type="GeneID" id="37129483"/>
<protein>
    <submittedName>
        <fullName evidence="1">Uncharacterized protein</fullName>
    </submittedName>
</protein>
<accession>A0A318YZX0</accession>
<dbReference type="RefSeq" id="XP_025485202.1">
    <property type="nucleotide sequence ID" value="XM_025627027.1"/>
</dbReference>
<dbReference type="OrthoDB" id="4502522at2759"/>
<keyword evidence="2" id="KW-1185">Reference proteome</keyword>
<dbReference type="Proteomes" id="UP000247647">
    <property type="component" value="Unassembled WGS sequence"/>
</dbReference>
<sequence>MRAAETWHHRPSDPFILHEFQKAAGSVPVHSSITRPLSFSLVIDVYFHLNRGIRGKHVGRIPCCELRQHSVFWVRMPLLHKPSVRYRDKLTSNHPVGSTRMDLPGWAAWVMCGAGRLVFGEA</sequence>
<reference evidence="1" key="1">
    <citation type="submission" date="2016-12" db="EMBL/GenBank/DDBJ databases">
        <title>The genomes of Aspergillus section Nigri reveals drivers in fungal speciation.</title>
        <authorList>
            <consortium name="DOE Joint Genome Institute"/>
            <person name="Vesth T.C."/>
            <person name="Nybo J."/>
            <person name="Theobald S."/>
            <person name="Brandl J."/>
            <person name="Frisvad J.C."/>
            <person name="Nielsen K.F."/>
            <person name="Lyhne E.K."/>
            <person name="Kogle M.E."/>
            <person name="Kuo A."/>
            <person name="Riley R."/>
            <person name="Clum A."/>
            <person name="Nolan M."/>
            <person name="Lipzen A."/>
            <person name="Salamov A."/>
            <person name="Henrissat B."/>
            <person name="Wiebenga A."/>
            <person name="De Vries R.P."/>
            <person name="Grigoriev I.V."/>
            <person name="Mortensen U.H."/>
            <person name="Andersen M.R."/>
            <person name="Baker S.E."/>
        </authorList>
    </citation>
    <scope>NUCLEOTIDE SEQUENCE [LARGE SCALE GENOMIC DNA]</scope>
    <source>
        <strain evidence="1">CBS 115656</strain>
    </source>
</reference>
<evidence type="ECO:0000313" key="1">
    <source>
        <dbReference type="EMBL" id="PYH39724.1"/>
    </source>
</evidence>
<organism evidence="1 2">
    <name type="scientific">Aspergillus neoniger (strain CBS 115656)</name>
    <dbReference type="NCBI Taxonomy" id="1448310"/>
    <lineage>
        <taxon>Eukaryota</taxon>
        <taxon>Fungi</taxon>
        <taxon>Dikarya</taxon>
        <taxon>Ascomycota</taxon>
        <taxon>Pezizomycotina</taxon>
        <taxon>Eurotiomycetes</taxon>
        <taxon>Eurotiomycetidae</taxon>
        <taxon>Eurotiales</taxon>
        <taxon>Aspergillaceae</taxon>
        <taxon>Aspergillus</taxon>
        <taxon>Aspergillus subgen. Circumdati</taxon>
    </lineage>
</organism>
<dbReference type="EMBL" id="KZ821445">
    <property type="protein sequence ID" value="PYH39724.1"/>
    <property type="molecule type" value="Genomic_DNA"/>
</dbReference>
<dbReference type="AlphaFoldDB" id="A0A318YZX0"/>
<proteinExistence type="predicted"/>